<dbReference type="Pfam" id="PF12823">
    <property type="entry name" value="DUF3817"/>
    <property type="match status" value="1"/>
</dbReference>
<feature type="compositionally biased region" description="Basic and acidic residues" evidence="6">
    <location>
        <begin position="1"/>
        <end position="21"/>
    </location>
</feature>
<name>A0A2A8D8J6_9MICC</name>
<keyword evidence="4 7" id="KW-1133">Transmembrane helix</keyword>
<evidence type="ECO:0000256" key="7">
    <source>
        <dbReference type="SAM" id="Phobius"/>
    </source>
</evidence>
<keyword evidence="2" id="KW-1003">Cell membrane</keyword>
<evidence type="ECO:0000313" key="10">
    <source>
        <dbReference type="Proteomes" id="UP000219947"/>
    </source>
</evidence>
<evidence type="ECO:0000256" key="6">
    <source>
        <dbReference type="SAM" id="MobiDB-lite"/>
    </source>
</evidence>
<keyword evidence="5 7" id="KW-0472">Membrane</keyword>
<evidence type="ECO:0000256" key="2">
    <source>
        <dbReference type="ARBA" id="ARBA00022475"/>
    </source>
</evidence>
<evidence type="ECO:0000256" key="5">
    <source>
        <dbReference type="ARBA" id="ARBA00023136"/>
    </source>
</evidence>
<accession>A0A2A8D8J6</accession>
<dbReference type="Proteomes" id="UP000219947">
    <property type="component" value="Unassembled WGS sequence"/>
</dbReference>
<evidence type="ECO:0000256" key="4">
    <source>
        <dbReference type="ARBA" id="ARBA00022989"/>
    </source>
</evidence>
<dbReference type="PANTHER" id="PTHR40077:SF2">
    <property type="entry name" value="MEMBRANE PROTEIN"/>
    <property type="match status" value="1"/>
</dbReference>
<dbReference type="EMBL" id="PDEV01000001">
    <property type="protein sequence ID" value="PEN17204.1"/>
    <property type="molecule type" value="Genomic_DNA"/>
</dbReference>
<dbReference type="NCBIfam" id="TIGR03954">
    <property type="entry name" value="integ_memb_HG"/>
    <property type="match status" value="1"/>
</dbReference>
<feature type="transmembrane region" description="Helical" evidence="7">
    <location>
        <begin position="126"/>
        <end position="147"/>
    </location>
</feature>
<evidence type="ECO:0000256" key="3">
    <source>
        <dbReference type="ARBA" id="ARBA00022692"/>
    </source>
</evidence>
<comment type="caution">
    <text evidence="9">The sequence shown here is derived from an EMBL/GenBank/DDBJ whole genome shotgun (WGS) entry which is preliminary data.</text>
</comment>
<keyword evidence="3 7" id="KW-0812">Transmembrane</keyword>
<dbReference type="InterPro" id="IPR023845">
    <property type="entry name" value="DUF3817_TM"/>
</dbReference>
<proteinExistence type="predicted"/>
<feature type="transmembrane region" description="Helical" evidence="7">
    <location>
        <begin position="153"/>
        <end position="172"/>
    </location>
</feature>
<keyword evidence="10" id="KW-1185">Reference proteome</keyword>
<sequence>MSENSEKNTKITPVERTDGRKVTLSQNASKASADGAEHAPQGGFTVRKKFGGTETQIRSALTFYKWCAWISGTFLLLLVVEMITHHGMGYDLVAGAKDAATGSDVSLGILNRETGNLTGGVNISTWVLIIHGWFYIIYLFSCIRIWLLMRWGIAQLIVMALGGVVPFLSFIVEKRIHAETLAQLDANPQATKRY</sequence>
<feature type="transmembrane region" description="Helical" evidence="7">
    <location>
        <begin position="63"/>
        <end position="80"/>
    </location>
</feature>
<gene>
    <name evidence="9" type="ORF">CRM92_04100</name>
</gene>
<dbReference type="GO" id="GO:0005886">
    <property type="term" value="C:plasma membrane"/>
    <property type="evidence" value="ECO:0007669"/>
    <property type="project" value="UniProtKB-SubCell"/>
</dbReference>
<organism evidence="9 10">
    <name type="scientific">Rothia dentocariosa</name>
    <dbReference type="NCBI Taxonomy" id="2047"/>
    <lineage>
        <taxon>Bacteria</taxon>
        <taxon>Bacillati</taxon>
        <taxon>Actinomycetota</taxon>
        <taxon>Actinomycetes</taxon>
        <taxon>Micrococcales</taxon>
        <taxon>Micrococcaceae</taxon>
        <taxon>Rothia</taxon>
    </lineage>
</organism>
<feature type="domain" description="DUF3817" evidence="8">
    <location>
        <begin position="61"/>
        <end position="177"/>
    </location>
</feature>
<feature type="region of interest" description="Disordered" evidence="6">
    <location>
        <begin position="1"/>
        <end position="40"/>
    </location>
</feature>
<evidence type="ECO:0000256" key="1">
    <source>
        <dbReference type="ARBA" id="ARBA00004651"/>
    </source>
</evidence>
<reference evidence="9" key="1">
    <citation type="submission" date="2017-10" db="EMBL/GenBank/DDBJ databases">
        <title>Kefir isolates.</title>
        <authorList>
            <person name="Kim Y."/>
            <person name="Blasche S."/>
        </authorList>
    </citation>
    <scope>NUCLEOTIDE SEQUENCE [LARGE SCALE GENOMIC DNA]</scope>
    <source>
        <strain evidence="9">OG2-2</strain>
    </source>
</reference>
<dbReference type="RefSeq" id="WP_070448988.1">
    <property type="nucleotide sequence ID" value="NZ_JAOVAQ010000005.1"/>
</dbReference>
<comment type="subcellular location">
    <subcellularLocation>
        <location evidence="1">Cell membrane</location>
        <topology evidence="1">Multi-pass membrane protein</topology>
    </subcellularLocation>
</comment>
<dbReference type="AlphaFoldDB" id="A0A2A8D8J6"/>
<evidence type="ECO:0000313" key="9">
    <source>
        <dbReference type="EMBL" id="PEN17204.1"/>
    </source>
</evidence>
<dbReference type="PANTHER" id="PTHR40077">
    <property type="entry name" value="MEMBRANE PROTEIN-RELATED"/>
    <property type="match status" value="1"/>
</dbReference>
<evidence type="ECO:0000259" key="8">
    <source>
        <dbReference type="Pfam" id="PF12823"/>
    </source>
</evidence>
<protein>
    <submittedName>
        <fullName evidence="9">DUF3817 domain-containing protein</fullName>
    </submittedName>
</protein>